<evidence type="ECO:0000313" key="1">
    <source>
        <dbReference type="EMBL" id="KAK8510689.1"/>
    </source>
</evidence>
<proteinExistence type="predicted"/>
<keyword evidence="2" id="KW-1185">Reference proteome</keyword>
<protein>
    <submittedName>
        <fullName evidence="1">Uncharacterized protein</fullName>
    </submittedName>
</protein>
<sequence length="80" mass="8926">MLYYQTFAVEYKKEKESRTLSLAMLVQLLLKKVTKCSGAGCCQDSTTDSEEMGVGYEVSRTRYVEQGAILVGEVNLAFIC</sequence>
<dbReference type="Proteomes" id="UP001472677">
    <property type="component" value="Unassembled WGS sequence"/>
</dbReference>
<gene>
    <name evidence="1" type="ORF">V6N12_055614</name>
</gene>
<comment type="caution">
    <text evidence="1">The sequence shown here is derived from an EMBL/GenBank/DDBJ whole genome shotgun (WGS) entry which is preliminary data.</text>
</comment>
<reference evidence="1 2" key="1">
    <citation type="journal article" date="2024" name="G3 (Bethesda)">
        <title>Genome assembly of Hibiscus sabdariffa L. provides insights into metabolisms of medicinal natural products.</title>
        <authorList>
            <person name="Kim T."/>
        </authorList>
    </citation>
    <scope>NUCLEOTIDE SEQUENCE [LARGE SCALE GENOMIC DNA]</scope>
    <source>
        <strain evidence="1">TK-2024</strain>
        <tissue evidence="1">Old leaves</tissue>
    </source>
</reference>
<dbReference type="EMBL" id="JBBPBM010000084">
    <property type="protein sequence ID" value="KAK8510689.1"/>
    <property type="molecule type" value="Genomic_DNA"/>
</dbReference>
<name>A0ABR2BU80_9ROSI</name>
<organism evidence="1 2">
    <name type="scientific">Hibiscus sabdariffa</name>
    <name type="common">roselle</name>
    <dbReference type="NCBI Taxonomy" id="183260"/>
    <lineage>
        <taxon>Eukaryota</taxon>
        <taxon>Viridiplantae</taxon>
        <taxon>Streptophyta</taxon>
        <taxon>Embryophyta</taxon>
        <taxon>Tracheophyta</taxon>
        <taxon>Spermatophyta</taxon>
        <taxon>Magnoliopsida</taxon>
        <taxon>eudicotyledons</taxon>
        <taxon>Gunneridae</taxon>
        <taxon>Pentapetalae</taxon>
        <taxon>rosids</taxon>
        <taxon>malvids</taxon>
        <taxon>Malvales</taxon>
        <taxon>Malvaceae</taxon>
        <taxon>Malvoideae</taxon>
        <taxon>Hibiscus</taxon>
    </lineage>
</organism>
<evidence type="ECO:0000313" key="2">
    <source>
        <dbReference type="Proteomes" id="UP001472677"/>
    </source>
</evidence>
<accession>A0ABR2BU80</accession>